<reference evidence="1" key="1">
    <citation type="submission" date="2009-06" db="EMBL/GenBank/DDBJ databases">
        <authorList>
            <consortium name="US DOE Joint Genome Institute (JGI-PGF)"/>
            <person name="Lucas S."/>
            <person name="Copeland A."/>
            <person name="Lapidus A."/>
            <person name="Glavina del Rio T."/>
            <person name="Dalin E."/>
            <person name="Tice H."/>
            <person name="Bruce D."/>
            <person name="Goodwin L."/>
            <person name="Pitluck S."/>
            <person name="Kyrpides N."/>
            <person name="Mavromatis K."/>
            <person name="Ivanova N."/>
            <person name="Saunders E."/>
            <person name="Brettin T."/>
            <person name="Detter J.C."/>
            <person name="Han C."/>
            <person name="Larimer F."/>
            <person name="Land M."/>
            <person name="Hauser L."/>
            <person name="Markowitz V."/>
            <person name="Cheng J.-F."/>
            <person name="Hugenholtz P."/>
            <person name="Woyke T."/>
            <person name="Wu D."/>
            <person name="Gronow S."/>
            <person name="Klenk H.-P."/>
            <person name="Eisen J.A."/>
        </authorList>
    </citation>
    <scope>NUCLEOTIDE SEQUENCE</scope>
    <source>
        <strain evidence="1">Eklund 17B</strain>
    </source>
</reference>
<protein>
    <submittedName>
        <fullName evidence="1">Uncharacterized protein</fullName>
    </submittedName>
</protein>
<dbReference type="EMBL" id="CP001056">
    <property type="protein sequence ID" value="ACD24886.1"/>
    <property type="molecule type" value="Genomic_DNA"/>
</dbReference>
<accession>B2TP12</accession>
<dbReference type="AlphaFoldDB" id="B2TP12"/>
<reference evidence="1" key="2">
    <citation type="submission" date="2009-08" db="EMBL/GenBank/DDBJ databases">
        <authorList>
            <person name="Shrivastava S."/>
            <person name="Brinkac L.M."/>
            <person name="Dodson R.J."/>
            <person name="Harkins D.M."/>
            <person name="Durkin A.S."/>
            <person name="Sutton G."/>
        </authorList>
    </citation>
    <scope>NUCLEOTIDE SEQUENCE</scope>
    <source>
        <strain evidence="1">Eklund 17B</strain>
    </source>
</reference>
<dbReference type="KEGG" id="cbk:CLL_A2781"/>
<evidence type="ECO:0000313" key="1">
    <source>
        <dbReference type="EMBL" id="ACD24886.1"/>
    </source>
</evidence>
<sequence length="52" mass="5813">MISIYTLNQDLVDVEGHLNDGNLEAAKDAFLKLKDDSREVIGFLDECSSIQK</sequence>
<dbReference type="HOGENOM" id="CLU_3078292_0_0_9"/>
<proteinExistence type="predicted"/>
<gene>
    <name evidence="1" type="ordered locus">CLL_A2781</name>
</gene>
<organism evidence="1">
    <name type="scientific">Clostridium botulinum (strain Eklund 17B / Type B)</name>
    <dbReference type="NCBI Taxonomy" id="935198"/>
    <lineage>
        <taxon>Bacteria</taxon>
        <taxon>Bacillati</taxon>
        <taxon>Bacillota</taxon>
        <taxon>Clostridia</taxon>
        <taxon>Eubacteriales</taxon>
        <taxon>Clostridiaceae</taxon>
        <taxon>Clostridium</taxon>
    </lineage>
</organism>
<name>B2TP12_CLOBB</name>